<protein>
    <submittedName>
        <fullName evidence="2">WYL domain-containing protein</fullName>
    </submittedName>
</protein>
<sequence length="321" mass="37132">MVTRKKDIDSLQVYLKILQLIPRKPRKISSSEIAQALQHSGLHLRDIQRKLKYLTENFDQLECDDSCKPYTYSWLEKAKGFNVSELNEQQSLVLRIAEQQLKYLLPATIIDGMKPFFQQAQQVLAGNNQQAKLGNQWLGKVCEAPTSLPLVPANIDEQVFNQVSIALFHNKWLKIQYQNQFGKCHNGSVMPLAIVQQGASIYLIVRYEHFSDERLLALHRIQQATVSTLSFERPKDFDLNKFQADGRLSFGKGEKIKLSFYIDRWAGFHLTETPLSQDQVILQQTEDYYYIQATVADSEMLNWWISKFGDEIWGVTKQKII</sequence>
<dbReference type="EMBL" id="LWID01000001">
    <property type="protein sequence ID" value="MDG6894205.1"/>
    <property type="molecule type" value="Genomic_DNA"/>
</dbReference>
<proteinExistence type="predicted"/>
<evidence type="ECO:0000313" key="3">
    <source>
        <dbReference type="Proteomes" id="UP001155500"/>
    </source>
</evidence>
<accession>A0A9X4PFH0</accession>
<dbReference type="InterPro" id="IPR051534">
    <property type="entry name" value="CBASS_pafABC_assoc_protein"/>
</dbReference>
<dbReference type="PANTHER" id="PTHR34580:SF1">
    <property type="entry name" value="PROTEIN PAFC"/>
    <property type="match status" value="1"/>
</dbReference>
<gene>
    <name evidence="2" type="ORF">A6A20_00820</name>
</gene>
<dbReference type="PANTHER" id="PTHR34580">
    <property type="match status" value="1"/>
</dbReference>
<dbReference type="Pfam" id="PF13280">
    <property type="entry name" value="WYL"/>
    <property type="match status" value="1"/>
</dbReference>
<reference evidence="2" key="1">
    <citation type="submission" date="2016-03" db="EMBL/GenBank/DDBJ databases">
        <title>Co-evolution between Pasteurellaceae and their hosts.</title>
        <authorList>
            <person name="Hansen M.J."/>
            <person name="Bojesen A.M."/>
            <person name="Planet P."/>
        </authorList>
    </citation>
    <scope>NUCLEOTIDE SEQUENCE</scope>
    <source>
        <strain evidence="2">146/S8/89</strain>
    </source>
</reference>
<evidence type="ECO:0000313" key="2">
    <source>
        <dbReference type="EMBL" id="MDG6894205.1"/>
    </source>
</evidence>
<organism evidence="2 3">
    <name type="scientific">Volucribacter amazonae</name>
    <dbReference type="NCBI Taxonomy" id="256731"/>
    <lineage>
        <taxon>Bacteria</taxon>
        <taxon>Pseudomonadati</taxon>
        <taxon>Pseudomonadota</taxon>
        <taxon>Gammaproteobacteria</taxon>
        <taxon>Pasteurellales</taxon>
        <taxon>Pasteurellaceae</taxon>
        <taxon>Volucribacter</taxon>
    </lineage>
</organism>
<evidence type="ECO:0000259" key="1">
    <source>
        <dbReference type="Pfam" id="PF13280"/>
    </source>
</evidence>
<dbReference type="PROSITE" id="PS52050">
    <property type="entry name" value="WYL"/>
    <property type="match status" value="1"/>
</dbReference>
<dbReference type="Proteomes" id="UP001155500">
    <property type="component" value="Unassembled WGS sequence"/>
</dbReference>
<dbReference type="InterPro" id="IPR026881">
    <property type="entry name" value="WYL_dom"/>
</dbReference>
<feature type="domain" description="WYL" evidence="1">
    <location>
        <begin position="159"/>
        <end position="226"/>
    </location>
</feature>
<dbReference type="AlphaFoldDB" id="A0A9X4PFH0"/>
<dbReference type="RefSeq" id="WP_279571700.1">
    <property type="nucleotide sequence ID" value="NZ_LWID01000001.1"/>
</dbReference>
<keyword evidence="3" id="KW-1185">Reference proteome</keyword>
<comment type="caution">
    <text evidence="2">The sequence shown here is derived from an EMBL/GenBank/DDBJ whole genome shotgun (WGS) entry which is preliminary data.</text>
</comment>
<name>A0A9X4PFH0_9PAST</name>